<keyword evidence="1" id="KW-1133">Transmembrane helix</keyword>
<dbReference type="EMBL" id="FQXG01000001">
    <property type="protein sequence ID" value="SHG95453.1"/>
    <property type="molecule type" value="Genomic_DNA"/>
</dbReference>
<keyword evidence="3" id="KW-1185">Reference proteome</keyword>
<reference evidence="2 3" key="1">
    <citation type="submission" date="2016-11" db="EMBL/GenBank/DDBJ databases">
        <authorList>
            <person name="Jaros S."/>
            <person name="Januszkiewicz K."/>
            <person name="Wedrychowicz H."/>
        </authorList>
    </citation>
    <scope>NUCLEOTIDE SEQUENCE [LARGE SCALE GENOMIC DNA]</scope>
    <source>
        <strain evidence="2 3">DSM 16917</strain>
    </source>
</reference>
<feature type="transmembrane region" description="Helical" evidence="1">
    <location>
        <begin position="31"/>
        <end position="53"/>
    </location>
</feature>
<keyword evidence="1" id="KW-0812">Transmembrane</keyword>
<evidence type="ECO:0000313" key="3">
    <source>
        <dbReference type="Proteomes" id="UP000184268"/>
    </source>
</evidence>
<evidence type="ECO:0000313" key="2">
    <source>
        <dbReference type="EMBL" id="SHG95453.1"/>
    </source>
</evidence>
<dbReference type="Proteomes" id="UP000184268">
    <property type="component" value="Unassembled WGS sequence"/>
</dbReference>
<organism evidence="2 3">
    <name type="scientific">Ferrimonas marina</name>
    <dbReference type="NCBI Taxonomy" id="299255"/>
    <lineage>
        <taxon>Bacteria</taxon>
        <taxon>Pseudomonadati</taxon>
        <taxon>Pseudomonadota</taxon>
        <taxon>Gammaproteobacteria</taxon>
        <taxon>Alteromonadales</taxon>
        <taxon>Ferrimonadaceae</taxon>
        <taxon>Ferrimonas</taxon>
    </lineage>
</organism>
<sequence>MSLAIIVLSGIFSLLAGSTFALLTMMKERGLFEIIMGTLVTMATVGGSSWLLMWKQMLCLS</sequence>
<dbReference type="RefSeq" id="WP_067658562.1">
    <property type="nucleotide sequence ID" value="NZ_FQXG01000001.1"/>
</dbReference>
<gene>
    <name evidence="2" type="ORF">SAMN02745129_1249</name>
</gene>
<proteinExistence type="predicted"/>
<keyword evidence="1" id="KW-0472">Membrane</keyword>
<dbReference type="AlphaFoldDB" id="A0A1M5P2P1"/>
<dbReference type="STRING" id="299255.SAMN02745129_1249"/>
<accession>A0A1M5P2P1</accession>
<evidence type="ECO:0000256" key="1">
    <source>
        <dbReference type="SAM" id="Phobius"/>
    </source>
</evidence>
<protein>
    <submittedName>
        <fullName evidence="2">Uncharacterized protein</fullName>
    </submittedName>
</protein>
<name>A0A1M5P2P1_9GAMM</name>